<accession>A0A177NKM1</accession>
<protein>
    <submittedName>
        <fullName evidence="1">Uncharacterized protein</fullName>
    </submittedName>
</protein>
<dbReference type="EMBL" id="LUUK01000176">
    <property type="protein sequence ID" value="OAI17739.1"/>
    <property type="molecule type" value="Genomic_DNA"/>
</dbReference>
<reference evidence="2" key="1">
    <citation type="submission" date="2016-03" db="EMBL/GenBank/DDBJ databases">
        <authorList>
            <person name="Heylen K."/>
            <person name="De Vos P."/>
            <person name="Vekeman B."/>
        </authorList>
    </citation>
    <scope>NUCLEOTIDE SEQUENCE [LARGE SCALE GENOMIC DNA]</scope>
    <source>
        <strain evidence="2">R-45383</strain>
    </source>
</reference>
<keyword evidence="2" id="KW-1185">Reference proteome</keyword>
<gene>
    <name evidence="1" type="ORF">A1355_07170</name>
</gene>
<dbReference type="Proteomes" id="UP000077628">
    <property type="component" value="Unassembled WGS sequence"/>
</dbReference>
<dbReference type="OrthoDB" id="10016698at2"/>
<dbReference type="RefSeq" id="WP_064029214.1">
    <property type="nucleotide sequence ID" value="NZ_LUUK01000176.1"/>
</dbReference>
<dbReference type="STRING" id="702114.A1355_07170"/>
<sequence length="226" mass="26282">MGINDKYLSFEERVERGEKLDEHLNLVQIATLWSGDHKERKKLMNIMRWEFMDGALKGVDITEPTIKIDETSDMATKAFWAFEKQKLDLRFSCYKFDPDYSYLIIEVSKNDFLSWLESSNEPKPTGCLLERWWNENRPSHKTINTYDNATDQGRRDRQIKAICDKAKLFGYDVLNIPEGGKKAIRTECLKIENGLFTPDGFKKAWSQASTSGKISMANKEKYLSKQ</sequence>
<evidence type="ECO:0000313" key="1">
    <source>
        <dbReference type="EMBL" id="OAI17739.1"/>
    </source>
</evidence>
<organism evidence="1 2">
    <name type="scientific">Methylomonas koyamae</name>
    <dbReference type="NCBI Taxonomy" id="702114"/>
    <lineage>
        <taxon>Bacteria</taxon>
        <taxon>Pseudomonadati</taxon>
        <taxon>Pseudomonadota</taxon>
        <taxon>Gammaproteobacteria</taxon>
        <taxon>Methylococcales</taxon>
        <taxon>Methylococcaceae</taxon>
        <taxon>Methylomonas</taxon>
    </lineage>
</organism>
<evidence type="ECO:0000313" key="2">
    <source>
        <dbReference type="Proteomes" id="UP000077628"/>
    </source>
</evidence>
<name>A0A177NKM1_9GAMM</name>
<proteinExistence type="predicted"/>
<dbReference type="AlphaFoldDB" id="A0A177NKM1"/>
<comment type="caution">
    <text evidence="1">The sequence shown here is derived from an EMBL/GenBank/DDBJ whole genome shotgun (WGS) entry which is preliminary data.</text>
</comment>